<dbReference type="EMBL" id="QOIL01000011">
    <property type="protein sequence ID" value="RCG29510.1"/>
    <property type="molecule type" value="Genomic_DNA"/>
</dbReference>
<accession>A0A367FIQ0</accession>
<dbReference type="RefSeq" id="WP_114030550.1">
    <property type="nucleotide sequence ID" value="NZ_QOIL01000011.1"/>
</dbReference>
<gene>
    <name evidence="1" type="ORF">DQ384_21000</name>
</gene>
<keyword evidence="2" id="KW-1185">Reference proteome</keyword>
<dbReference type="OrthoDB" id="1188001at2"/>
<sequence length="63" mass="6871">MGWLFQCAQTQEIDDILARKHTTARAAVLATLDGFDAEAYLRAAGLTADDLGTFRSRLLESPS</sequence>
<name>A0A367FIQ0_9ACTN</name>
<organism evidence="1 2">
    <name type="scientific">Sphaerisporangium album</name>
    <dbReference type="NCBI Taxonomy" id="509200"/>
    <lineage>
        <taxon>Bacteria</taxon>
        <taxon>Bacillati</taxon>
        <taxon>Actinomycetota</taxon>
        <taxon>Actinomycetes</taxon>
        <taxon>Streptosporangiales</taxon>
        <taxon>Streptosporangiaceae</taxon>
        <taxon>Sphaerisporangium</taxon>
    </lineage>
</organism>
<dbReference type="Proteomes" id="UP000253094">
    <property type="component" value="Unassembled WGS sequence"/>
</dbReference>
<reference evidence="1 2" key="1">
    <citation type="submission" date="2018-06" db="EMBL/GenBank/DDBJ databases">
        <title>Sphaerisporangium craniellae sp. nov., isolated from a marine sponge in the South China Sea.</title>
        <authorList>
            <person name="Li L."/>
        </authorList>
    </citation>
    <scope>NUCLEOTIDE SEQUENCE [LARGE SCALE GENOMIC DNA]</scope>
    <source>
        <strain evidence="1 2">CCTCC AA 208026</strain>
    </source>
</reference>
<dbReference type="AlphaFoldDB" id="A0A367FIQ0"/>
<comment type="caution">
    <text evidence="1">The sequence shown here is derived from an EMBL/GenBank/DDBJ whole genome shotgun (WGS) entry which is preliminary data.</text>
</comment>
<proteinExistence type="predicted"/>
<protein>
    <submittedName>
        <fullName evidence="1">Uncharacterized protein</fullName>
    </submittedName>
</protein>
<evidence type="ECO:0000313" key="2">
    <source>
        <dbReference type="Proteomes" id="UP000253094"/>
    </source>
</evidence>
<evidence type="ECO:0000313" key="1">
    <source>
        <dbReference type="EMBL" id="RCG29510.1"/>
    </source>
</evidence>